<dbReference type="Proteomes" id="UP000195011">
    <property type="component" value="Unassembled WGS sequence"/>
</dbReference>
<protein>
    <submittedName>
        <fullName evidence="1">Uncharacterized protein</fullName>
    </submittedName>
</protein>
<dbReference type="EMBL" id="MDJY01000004">
    <property type="protein sequence ID" value="OUE29038.1"/>
    <property type="molecule type" value="Genomic_DNA"/>
</dbReference>
<evidence type="ECO:0000313" key="2">
    <source>
        <dbReference type="Proteomes" id="UP000195011"/>
    </source>
</evidence>
<dbReference type="AlphaFoldDB" id="A0A251YY88"/>
<evidence type="ECO:0000313" key="1">
    <source>
        <dbReference type="EMBL" id="OUE29038.1"/>
    </source>
</evidence>
<name>A0A251YY88_9MICO</name>
<comment type="caution">
    <text evidence="1">The sequence shown here is derived from an EMBL/GenBank/DDBJ whole genome shotgun (WGS) entry which is preliminary data.</text>
</comment>
<reference evidence="1 2" key="1">
    <citation type="submission" date="2016-08" db="EMBL/GenBank/DDBJ databases">
        <title>Genome sequence of Clavibacter michiganensis spp strain CFBP8017.</title>
        <authorList>
            <person name="Thapa S.P."/>
            <person name="Coaker G."/>
            <person name="Jacques M.-A."/>
        </authorList>
    </citation>
    <scope>NUCLEOTIDE SEQUENCE [LARGE SCALE GENOMIC DNA]</scope>
    <source>
        <strain evidence="1">CFBP8017</strain>
    </source>
</reference>
<sequence>MNRYEYCYRWSFARKVPMTELTRDEAQARFKGQRKDPDDWFSVVARAPEGSATGAIDFVLEVTEHANFINTFLCDEWGSIRYIYNYRRESAGMFLFCREEYTYPDEPRQYFQHQWLTVETVIFKLDGDMVRSLNEKSRPTIEEWEYHDVDLSDNWEAIPEFEQWDAIGKYRG</sequence>
<accession>A0A251YY88</accession>
<organism evidence="1 2">
    <name type="scientific">Clavibacter michiganensis</name>
    <dbReference type="NCBI Taxonomy" id="28447"/>
    <lineage>
        <taxon>Bacteria</taxon>
        <taxon>Bacillati</taxon>
        <taxon>Actinomycetota</taxon>
        <taxon>Actinomycetes</taxon>
        <taxon>Micrococcales</taxon>
        <taxon>Microbacteriaceae</taxon>
        <taxon>Clavibacter</taxon>
    </lineage>
</organism>
<gene>
    <name evidence="1" type="ORF">BFL36_00250</name>
</gene>
<dbReference type="RefSeq" id="WP_086516024.1">
    <property type="nucleotide sequence ID" value="NZ_MDJY01000004.1"/>
</dbReference>
<proteinExistence type="predicted"/>